<name>A0A5Q0HFM4_SACSY</name>
<dbReference type="SUPFAM" id="SSF51206">
    <property type="entry name" value="cAMP-binding domain-like"/>
    <property type="match status" value="1"/>
</dbReference>
<dbReference type="PANTHER" id="PTHR24567">
    <property type="entry name" value="CRP FAMILY TRANSCRIPTIONAL REGULATORY PROTEIN"/>
    <property type="match status" value="1"/>
</dbReference>
<dbReference type="InterPro" id="IPR018490">
    <property type="entry name" value="cNMP-bd_dom_sf"/>
</dbReference>
<reference evidence="3" key="1">
    <citation type="journal article" date="2021" name="Curr. Microbiol.">
        <title>Complete genome of nocamycin-producing strain Saccharothrix syringae NRRL B-16468 reveals the biosynthetic potential for secondary metabolites.</title>
        <authorList>
            <person name="Mo X."/>
            <person name="Yang S."/>
        </authorList>
    </citation>
    <scope>NUCLEOTIDE SEQUENCE [LARGE SCALE GENOMIC DNA]</scope>
    <source>
        <strain evidence="3">ATCC 51364 / DSM 43886 / JCM 6844 / KCTC 9398 / NBRC 14523 / NRRL B-16468 / INA 2240</strain>
    </source>
</reference>
<dbReference type="PROSITE" id="PS50042">
    <property type="entry name" value="CNMP_BINDING_3"/>
    <property type="match status" value="1"/>
</dbReference>
<evidence type="ECO:0000313" key="3">
    <source>
        <dbReference type="Proteomes" id="UP000325787"/>
    </source>
</evidence>
<feature type="domain" description="Cyclic nucleotide-binding" evidence="1">
    <location>
        <begin position="60"/>
        <end position="163"/>
    </location>
</feature>
<dbReference type="GO" id="GO:0005829">
    <property type="term" value="C:cytosol"/>
    <property type="evidence" value="ECO:0007669"/>
    <property type="project" value="TreeGrafter"/>
</dbReference>
<dbReference type="Pfam" id="PF00027">
    <property type="entry name" value="cNMP_binding"/>
    <property type="match status" value="1"/>
</dbReference>
<dbReference type="InterPro" id="IPR000595">
    <property type="entry name" value="cNMP-bd_dom"/>
</dbReference>
<dbReference type="GO" id="GO:0003700">
    <property type="term" value="F:DNA-binding transcription factor activity"/>
    <property type="evidence" value="ECO:0007669"/>
    <property type="project" value="TreeGrafter"/>
</dbReference>
<evidence type="ECO:0000313" key="2">
    <source>
        <dbReference type="EMBL" id="QFZ24392.1"/>
    </source>
</evidence>
<dbReference type="NCBIfam" id="NF041163">
    <property type="entry name" value="encap_f2b"/>
    <property type="match status" value="1"/>
</dbReference>
<keyword evidence="3" id="KW-1185">Reference proteome</keyword>
<evidence type="ECO:0000259" key="1">
    <source>
        <dbReference type="PROSITE" id="PS50042"/>
    </source>
</evidence>
<gene>
    <name evidence="2" type="ORF">EKG83_20895</name>
</gene>
<dbReference type="AlphaFoldDB" id="A0A5Q0HFM4"/>
<dbReference type="SMART" id="SM00100">
    <property type="entry name" value="cNMP"/>
    <property type="match status" value="1"/>
</dbReference>
<protein>
    <submittedName>
        <fullName evidence="2">Cyclic nucleotide-binding domain-containing protein</fullName>
    </submittedName>
</protein>
<sequence length="432" mass="46736">MRAVTPRWLLRELPWVATEAGSYRVNRRLTVAVGGGRVAFTGVGDGIRPVPQGLRGLPVLRDFPDDGVLTALADRFERREYARGEVVAAAGDPAGAVFLIAHGRVERATRGEFGERAVLDTLAGGDHFGDRVLTGAEEHWEFTATAATSVIAFVLPGTAVRRLGSRADALRAHVEGVARGASRPRNSRGEADVGIASGHDGEPDLPATFVDYEPAPREYELEVAQTVLRVHTRVADLYRGPMDQTGQQLRLTVEALRERQEHEMINNRRIGLLHNADLGQRVHTRTGPPTPDDLDELLSRRRRTAFMLAHPRAIAAFHRQCTARGVRPGVADVAGTAVTTWRDVPLLPSDKIPISGRGTTSVLALRVGEADGGVVGLHQPGIPDEVRPSLNARFMGIDEKAITSYLVSAYYSVAVLVPDALGVLEDVAVDRC</sequence>
<dbReference type="Proteomes" id="UP000325787">
    <property type="component" value="Chromosome"/>
</dbReference>
<dbReference type="InterPro" id="IPR045641">
    <property type="entry name" value="SrpI-like"/>
</dbReference>
<dbReference type="Gene3D" id="2.60.120.10">
    <property type="entry name" value="Jelly Rolls"/>
    <property type="match status" value="1"/>
</dbReference>
<dbReference type="InterPro" id="IPR014710">
    <property type="entry name" value="RmlC-like_jellyroll"/>
</dbReference>
<dbReference type="KEGG" id="ssyi:EKG83_20895"/>
<dbReference type="CDD" id="cd00038">
    <property type="entry name" value="CAP_ED"/>
    <property type="match status" value="1"/>
</dbReference>
<dbReference type="EMBL" id="CP034550">
    <property type="protein sequence ID" value="QFZ24392.1"/>
    <property type="molecule type" value="Genomic_DNA"/>
</dbReference>
<dbReference type="InterPro" id="IPR049817">
    <property type="entry name" value="Encap_f2b"/>
</dbReference>
<dbReference type="PANTHER" id="PTHR24567:SF74">
    <property type="entry name" value="HTH-TYPE TRANSCRIPTIONAL REGULATOR ARCR"/>
    <property type="match status" value="1"/>
</dbReference>
<accession>A0A5Q0HFM4</accession>
<dbReference type="InterPro" id="IPR050397">
    <property type="entry name" value="Env_Response_Regulators"/>
</dbReference>
<organism evidence="2 3">
    <name type="scientific">Saccharothrix syringae</name>
    <name type="common">Nocardiopsis syringae</name>
    <dbReference type="NCBI Taxonomy" id="103733"/>
    <lineage>
        <taxon>Bacteria</taxon>
        <taxon>Bacillati</taxon>
        <taxon>Actinomycetota</taxon>
        <taxon>Actinomycetes</taxon>
        <taxon>Pseudonocardiales</taxon>
        <taxon>Pseudonocardiaceae</taxon>
        <taxon>Saccharothrix</taxon>
    </lineage>
</organism>
<dbReference type="OrthoDB" id="181419at2"/>
<proteinExistence type="predicted"/>
<dbReference type="Pfam" id="PF19307">
    <property type="entry name" value="SrpI-like"/>
    <property type="match status" value="1"/>
</dbReference>